<evidence type="ECO:0000313" key="2">
    <source>
        <dbReference type="EMBL" id="GAE29241.1"/>
    </source>
</evidence>
<organism evidence="2 3">
    <name type="scientific">Halalkalibacter hemicellulosilyticusJCM 9152</name>
    <dbReference type="NCBI Taxonomy" id="1236971"/>
    <lineage>
        <taxon>Bacteria</taxon>
        <taxon>Bacillati</taxon>
        <taxon>Bacillota</taxon>
        <taxon>Bacilli</taxon>
        <taxon>Bacillales</taxon>
        <taxon>Bacillaceae</taxon>
        <taxon>Halalkalibacter</taxon>
    </lineage>
</organism>
<dbReference type="AlphaFoldDB" id="W4QB05"/>
<comment type="caution">
    <text evidence="2">The sequence shown here is derived from an EMBL/GenBank/DDBJ whole genome shotgun (WGS) entry which is preliminary data.</text>
</comment>
<dbReference type="GO" id="GO:0005198">
    <property type="term" value="F:structural molecule activity"/>
    <property type="evidence" value="ECO:0007669"/>
    <property type="project" value="InterPro"/>
</dbReference>
<gene>
    <name evidence="2" type="ORF">JCM9152_588</name>
</gene>
<protein>
    <submittedName>
        <fullName evidence="2">Uncharacterized protein</fullName>
    </submittedName>
</protein>
<dbReference type="GO" id="GO:0009288">
    <property type="term" value="C:bacterial-type flagellum"/>
    <property type="evidence" value="ECO:0007669"/>
    <property type="project" value="InterPro"/>
</dbReference>
<reference evidence="2" key="1">
    <citation type="journal article" date="2014" name="Genome Announc.">
        <title>Draft Genome Sequences of Three Alkaliphilic Bacillus Strains, Bacillus wakoensis JCM 9140T, Bacillus akibai JCM 9157T, and Bacillus hemicellulosilyticus JCM 9152T.</title>
        <authorList>
            <person name="Yuki M."/>
            <person name="Oshima K."/>
            <person name="Suda W."/>
            <person name="Oshida Y."/>
            <person name="Kitamura K."/>
            <person name="Iida T."/>
            <person name="Hattori M."/>
            <person name="Ohkuma M."/>
        </authorList>
    </citation>
    <scope>NUCLEOTIDE SEQUENCE [LARGE SCALE GENOMIC DNA]</scope>
    <source>
        <strain evidence="2">JCM 9152</strain>
    </source>
</reference>
<evidence type="ECO:0000313" key="3">
    <source>
        <dbReference type="Proteomes" id="UP000018895"/>
    </source>
</evidence>
<dbReference type="EMBL" id="BAUU01000003">
    <property type="protein sequence ID" value="GAE29241.1"/>
    <property type="molecule type" value="Genomic_DNA"/>
</dbReference>
<proteinExistence type="predicted"/>
<evidence type="ECO:0000256" key="1">
    <source>
        <dbReference type="ARBA" id="ARBA00023143"/>
    </source>
</evidence>
<dbReference type="STRING" id="1236971.JCM9152_588"/>
<keyword evidence="1" id="KW-0975">Bacterial flagellum</keyword>
<sequence>MDVRLTPFETRELSGINRNTYTPGEAQESFKKALNEAISDVNQLQKESQHKTELLVKGEIETYMM</sequence>
<dbReference type="Pfam" id="PF02049">
    <property type="entry name" value="FliE"/>
    <property type="match status" value="1"/>
</dbReference>
<dbReference type="InterPro" id="IPR001624">
    <property type="entry name" value="FliE"/>
</dbReference>
<dbReference type="GO" id="GO:0071973">
    <property type="term" value="P:bacterial-type flagellum-dependent cell motility"/>
    <property type="evidence" value="ECO:0007669"/>
    <property type="project" value="InterPro"/>
</dbReference>
<keyword evidence="3" id="KW-1185">Reference proteome</keyword>
<dbReference type="GO" id="GO:0003774">
    <property type="term" value="F:cytoskeletal motor activity"/>
    <property type="evidence" value="ECO:0007669"/>
    <property type="project" value="InterPro"/>
</dbReference>
<name>W4QB05_9BACI</name>
<accession>W4QB05</accession>
<dbReference type="Proteomes" id="UP000018895">
    <property type="component" value="Unassembled WGS sequence"/>
</dbReference>